<evidence type="ECO:0000256" key="2">
    <source>
        <dbReference type="SAM" id="MobiDB-lite"/>
    </source>
</evidence>
<dbReference type="EMBL" id="MAVT02001632">
    <property type="protein sequence ID" value="POS70450.1"/>
    <property type="molecule type" value="Genomic_DNA"/>
</dbReference>
<evidence type="ECO:0000259" key="3">
    <source>
        <dbReference type="Pfam" id="PF08574"/>
    </source>
</evidence>
<comment type="caution">
    <text evidence="4">The sequence shown here is derived from an EMBL/GenBank/DDBJ whole genome shotgun (WGS) entry which is preliminary data.</text>
</comment>
<evidence type="ECO:0000256" key="1">
    <source>
        <dbReference type="ARBA" id="ARBA00010218"/>
    </source>
</evidence>
<proteinExistence type="inferred from homology"/>
<comment type="similarity">
    <text evidence="1">Belongs to the IWR1/SLC7A6OS family.</text>
</comment>
<dbReference type="InterPro" id="IPR013883">
    <property type="entry name" value="TF_Iwr1_dom"/>
</dbReference>
<name>A0A2P5HJL5_DIAHE</name>
<accession>A0A2P5HJL5</accession>
<dbReference type="PANTHER" id="PTHR28063">
    <property type="entry name" value="RNA POLYMERASE II NUCLEAR LOCALIZATION PROTEIN IWR1"/>
    <property type="match status" value="1"/>
</dbReference>
<feature type="compositionally biased region" description="Basic and acidic residues" evidence="2">
    <location>
        <begin position="77"/>
        <end position="96"/>
    </location>
</feature>
<dbReference type="Proteomes" id="UP000094444">
    <property type="component" value="Unassembled WGS sequence"/>
</dbReference>
<protein>
    <recommendedName>
        <fullName evidence="3">Transcription factor Iwr1 domain-containing protein</fullName>
    </recommendedName>
</protein>
<feature type="compositionally biased region" description="Basic and acidic residues" evidence="2">
    <location>
        <begin position="213"/>
        <end position="222"/>
    </location>
</feature>
<evidence type="ECO:0000313" key="4">
    <source>
        <dbReference type="EMBL" id="POS70450.1"/>
    </source>
</evidence>
<reference evidence="4" key="1">
    <citation type="submission" date="2017-09" db="EMBL/GenBank/DDBJ databases">
        <title>Polyketide synthases of a Diaporthe helianthi virulent isolate.</title>
        <authorList>
            <person name="Baroncelli R."/>
        </authorList>
    </citation>
    <scope>NUCLEOTIDE SEQUENCE [LARGE SCALE GENOMIC DNA]</scope>
    <source>
        <strain evidence="4">7/96</strain>
    </source>
</reference>
<dbReference type="OrthoDB" id="6255506at2759"/>
<feature type="compositionally biased region" description="Polar residues" evidence="2">
    <location>
        <begin position="99"/>
        <end position="110"/>
    </location>
</feature>
<dbReference type="InterPro" id="IPR040150">
    <property type="entry name" value="Iwr1"/>
</dbReference>
<dbReference type="Pfam" id="PF08574">
    <property type="entry name" value="Iwr1"/>
    <property type="match status" value="1"/>
</dbReference>
<keyword evidence="5" id="KW-1185">Reference proteome</keyword>
<dbReference type="GO" id="GO:0006606">
    <property type="term" value="P:protein import into nucleus"/>
    <property type="evidence" value="ECO:0007669"/>
    <property type="project" value="InterPro"/>
</dbReference>
<sequence>MSMPPEIIQVKCLVKKRKAADDDDEGVVDYLRVDGDRKRPRSDAYVYQRRIRGAADKEGSAGRKPTSNLLPTIHASKPGDEKSNADRHNRPQEAKPDTLAQTFPGSQNETLAAPSAPAAAQRVPKSQPATEPRRFHMSRRSLVPSPLFSPGVSTGKRSRYKTPTTVFVERGHKRTRTEDVQMTDVDGLPTAEKLEKDENFEDRTPARKQKLPGSDRKRRDGMHTPLVKRGVPESLQKDQDSDFDELTRSMNEFVMQQIGENLAKIEVRDRKAEAAAARRAGAAASAQPSKFKPKAPAKRYAERHPELAAPNTDTVPSMLTLDDYESHSDEEYVIETYVRVAAESLSKDVDPEKVGLLVFDNEPDVDFFYGEEGDSDDEYPEDDEDENAEDYYAADYPDEEVDSEDEYNRAAYQYRTGNASDLEEYDIALDHQGEDGDEHDKFRARFGALSSAASGGPSSTVYLKNPGSN</sequence>
<dbReference type="PANTHER" id="PTHR28063:SF1">
    <property type="entry name" value="RNA POLYMERASE II NUCLEAR LOCALIZATION PROTEIN IWR1"/>
    <property type="match status" value="1"/>
</dbReference>
<dbReference type="STRING" id="158607.A0A2P5HJL5"/>
<dbReference type="GO" id="GO:0005737">
    <property type="term" value="C:cytoplasm"/>
    <property type="evidence" value="ECO:0007669"/>
    <property type="project" value="TreeGrafter"/>
</dbReference>
<feature type="compositionally biased region" description="Acidic residues" evidence="2">
    <location>
        <begin position="365"/>
        <end position="389"/>
    </location>
</feature>
<dbReference type="InParanoid" id="A0A2P5HJL5"/>
<feature type="compositionally biased region" description="Basic and acidic residues" evidence="2">
    <location>
        <begin position="192"/>
        <end position="205"/>
    </location>
</feature>
<feature type="compositionally biased region" description="Low complexity" evidence="2">
    <location>
        <begin position="277"/>
        <end position="286"/>
    </location>
</feature>
<feature type="region of interest" description="Disordered" evidence="2">
    <location>
        <begin position="365"/>
        <end position="416"/>
    </location>
</feature>
<evidence type="ECO:0000313" key="5">
    <source>
        <dbReference type="Proteomes" id="UP000094444"/>
    </source>
</evidence>
<feature type="region of interest" description="Disordered" evidence="2">
    <location>
        <begin position="277"/>
        <end position="319"/>
    </location>
</feature>
<dbReference type="AlphaFoldDB" id="A0A2P5HJL5"/>
<organism evidence="4 5">
    <name type="scientific">Diaporthe helianthi</name>
    <dbReference type="NCBI Taxonomy" id="158607"/>
    <lineage>
        <taxon>Eukaryota</taxon>
        <taxon>Fungi</taxon>
        <taxon>Dikarya</taxon>
        <taxon>Ascomycota</taxon>
        <taxon>Pezizomycotina</taxon>
        <taxon>Sordariomycetes</taxon>
        <taxon>Sordariomycetidae</taxon>
        <taxon>Diaporthales</taxon>
        <taxon>Diaporthaceae</taxon>
        <taxon>Diaporthe</taxon>
    </lineage>
</organism>
<feature type="domain" description="Transcription factor Iwr1" evidence="3">
    <location>
        <begin position="330"/>
        <end position="400"/>
    </location>
</feature>
<feature type="compositionally biased region" description="Acidic residues" evidence="2">
    <location>
        <begin position="396"/>
        <end position="405"/>
    </location>
</feature>
<feature type="region of interest" description="Disordered" evidence="2">
    <location>
        <begin position="35"/>
        <end position="248"/>
    </location>
</feature>
<gene>
    <name evidence="4" type="ORF">DHEL01_v211153</name>
</gene>